<name>A0A812IJI0_9DINO</name>
<accession>A0A812IJI0</accession>
<dbReference type="Proteomes" id="UP000604046">
    <property type="component" value="Unassembled WGS sequence"/>
</dbReference>
<comment type="caution">
    <text evidence="1">The sequence shown here is derived from an EMBL/GenBank/DDBJ whole genome shotgun (WGS) entry which is preliminary data.</text>
</comment>
<proteinExistence type="predicted"/>
<organism evidence="1 2">
    <name type="scientific">Symbiodinium natans</name>
    <dbReference type="NCBI Taxonomy" id="878477"/>
    <lineage>
        <taxon>Eukaryota</taxon>
        <taxon>Sar</taxon>
        <taxon>Alveolata</taxon>
        <taxon>Dinophyceae</taxon>
        <taxon>Suessiales</taxon>
        <taxon>Symbiodiniaceae</taxon>
        <taxon>Symbiodinium</taxon>
    </lineage>
</organism>
<keyword evidence="2" id="KW-1185">Reference proteome</keyword>
<gene>
    <name evidence="1" type="ORF">SNAT2548_LOCUS4211</name>
</gene>
<dbReference type="EMBL" id="CAJNDS010000258">
    <property type="protein sequence ID" value="CAE7034904.1"/>
    <property type="molecule type" value="Genomic_DNA"/>
</dbReference>
<dbReference type="AlphaFoldDB" id="A0A812IJI0"/>
<evidence type="ECO:0000313" key="2">
    <source>
        <dbReference type="Proteomes" id="UP000604046"/>
    </source>
</evidence>
<protein>
    <submittedName>
        <fullName evidence="1">Uncharacterized protein</fullName>
    </submittedName>
</protein>
<reference evidence="1" key="1">
    <citation type="submission" date="2021-02" db="EMBL/GenBank/DDBJ databases">
        <authorList>
            <person name="Dougan E. K."/>
            <person name="Rhodes N."/>
            <person name="Thang M."/>
            <person name="Chan C."/>
        </authorList>
    </citation>
    <scope>NUCLEOTIDE SEQUENCE</scope>
</reference>
<evidence type="ECO:0000313" key="1">
    <source>
        <dbReference type="EMBL" id="CAE7034904.1"/>
    </source>
</evidence>
<sequence>MAPWTRRFTERPCRQSSCFWRAKGSTRCCMLRSCTGILCGLCVCVSSPVPKGICFALNFPQ</sequence>